<dbReference type="EMBL" id="RKQZ01000001">
    <property type="protein sequence ID" value="RPF20620.1"/>
    <property type="molecule type" value="Genomic_DNA"/>
</dbReference>
<evidence type="ECO:0000313" key="3">
    <source>
        <dbReference type="Proteomes" id="UP000280501"/>
    </source>
</evidence>
<dbReference type="SUPFAM" id="SSF51004">
    <property type="entry name" value="C-terminal (heme d1) domain of cytochrome cd1-nitrite reductase"/>
    <property type="match status" value="1"/>
</dbReference>
<dbReference type="RefSeq" id="WP_123813764.1">
    <property type="nucleotide sequence ID" value="NZ_RKQZ01000001.1"/>
</dbReference>
<reference evidence="2 3" key="1">
    <citation type="submission" date="2018-11" db="EMBL/GenBank/DDBJ databases">
        <title>Sequencing the genomes of 1000 actinobacteria strains.</title>
        <authorList>
            <person name="Klenk H.-P."/>
        </authorList>
    </citation>
    <scope>NUCLEOTIDE SEQUENCE [LARGE SCALE GENOMIC DNA]</scope>
    <source>
        <strain evidence="2 3">DSM 15700</strain>
    </source>
</reference>
<evidence type="ECO:0000313" key="2">
    <source>
        <dbReference type="EMBL" id="RPF20620.1"/>
    </source>
</evidence>
<name>A0A3N4YQ62_9MICO</name>
<evidence type="ECO:0000256" key="1">
    <source>
        <dbReference type="SAM" id="MobiDB-lite"/>
    </source>
</evidence>
<keyword evidence="3" id="KW-1185">Reference proteome</keyword>
<comment type="caution">
    <text evidence="2">The sequence shown here is derived from an EMBL/GenBank/DDBJ whole genome shotgun (WGS) entry which is preliminary data.</text>
</comment>
<gene>
    <name evidence="2" type="ORF">EDD34_1217</name>
</gene>
<organism evidence="2 3">
    <name type="scientific">Myceligenerans xiligouense</name>
    <dbReference type="NCBI Taxonomy" id="253184"/>
    <lineage>
        <taxon>Bacteria</taxon>
        <taxon>Bacillati</taxon>
        <taxon>Actinomycetota</taxon>
        <taxon>Actinomycetes</taxon>
        <taxon>Micrococcales</taxon>
        <taxon>Promicromonosporaceae</taxon>
        <taxon>Myceligenerans</taxon>
    </lineage>
</organism>
<dbReference type="OrthoDB" id="3415695at2"/>
<dbReference type="Proteomes" id="UP000280501">
    <property type="component" value="Unassembled WGS sequence"/>
</dbReference>
<accession>A0A3N4YQ62</accession>
<sequence>MNTNLLLADHRSGWWRTLSGMAAGEGRPLRPDDGDARRATLAEHAGVLRLPAGAPHGARAVFVDDALGTLVVLDDAGEATRIPVAIPGEHLAADPSGRYVVCTTGCGASAEPWSDLVTVADLAERTAVRVRVRTGEPGAAVVRDTTTGEPVVVLRHRAPGEVEAIGLRQLLDAGPHCPRVRGNVAPMTGDLGHGDAVDHAAGVVHLATEAGIERFEIADAVPRRLETWPWPGGGRAWFLRFDPATRTLTGSLRGGEPDPAAWHRWTNRVATWRADDGEATVTPAGDGLVFRPDIRDGVVAWTVVHPDGDRLMIRQPDGDRTEVELPPMSAGPRPGATPWDPVDGRPAQRRAIALIDAGRAAVTRGGDGELHLVGRGGVEATIAVGTPLDEGGHLAALPGQPSASVDGIGR</sequence>
<proteinExistence type="predicted"/>
<feature type="region of interest" description="Disordered" evidence="1">
    <location>
        <begin position="320"/>
        <end position="341"/>
    </location>
</feature>
<protein>
    <submittedName>
        <fullName evidence="2">Uncharacterized protein</fullName>
    </submittedName>
</protein>
<dbReference type="InterPro" id="IPR011048">
    <property type="entry name" value="Haem_d1_sf"/>
</dbReference>
<dbReference type="AlphaFoldDB" id="A0A3N4YQ62"/>